<sequence length="113" mass="13444">MSFDEEELDYALDLAAKCHKRNITIRRGGETRQKAILKMYDFIIINTNICLNPEMAKRLRRALNKHLVTEILSEEDYEYYSDKLIAKIRDHKKDQDIEDMCDDPSDIKMIYNK</sequence>
<accession>A0A481ZAL0</accession>
<reference evidence="1" key="1">
    <citation type="journal article" date="2019" name="MBio">
        <title>Virus Genomes from Deep Sea Sediments Expand the Ocean Megavirome and Support Independent Origins of Viral Gigantism.</title>
        <authorList>
            <person name="Backstrom D."/>
            <person name="Yutin N."/>
            <person name="Jorgensen S.L."/>
            <person name="Dharamshi J."/>
            <person name="Homa F."/>
            <person name="Zaremba-Niedwiedzka K."/>
            <person name="Spang A."/>
            <person name="Wolf Y.I."/>
            <person name="Koonin E.V."/>
            <person name="Ettema T.J."/>
        </authorList>
    </citation>
    <scope>NUCLEOTIDE SEQUENCE</scope>
</reference>
<evidence type="ECO:0000313" key="1">
    <source>
        <dbReference type="EMBL" id="QBK92948.1"/>
    </source>
</evidence>
<organism evidence="1">
    <name type="scientific">Pithovirus LCPAC403</name>
    <dbReference type="NCBI Taxonomy" id="2506596"/>
    <lineage>
        <taxon>Viruses</taxon>
        <taxon>Pithoviruses</taxon>
    </lineage>
</organism>
<gene>
    <name evidence="1" type="ORF">LCPAC403_00820</name>
</gene>
<name>A0A481ZAL0_9VIRU</name>
<dbReference type="EMBL" id="MK500588">
    <property type="protein sequence ID" value="QBK92948.1"/>
    <property type="molecule type" value="Genomic_DNA"/>
</dbReference>
<proteinExistence type="predicted"/>
<protein>
    <submittedName>
        <fullName evidence="1">Uncharacterized protein</fullName>
    </submittedName>
</protein>